<evidence type="ECO:0000313" key="2">
    <source>
        <dbReference type="Proteomes" id="UP001419910"/>
    </source>
</evidence>
<feature type="non-terminal residue" evidence="1">
    <location>
        <position position="1"/>
    </location>
</feature>
<reference evidence="1 2" key="1">
    <citation type="submission" date="2024-05" db="EMBL/GenBank/DDBJ databases">
        <authorList>
            <person name="Liu Q."/>
            <person name="Xin Y.-H."/>
        </authorList>
    </citation>
    <scope>NUCLEOTIDE SEQUENCE [LARGE SCALE GENOMIC DNA]</scope>
    <source>
        <strain evidence="1 2">CGMCC 1.10181</strain>
    </source>
</reference>
<dbReference type="RefSeq" id="WP_345840576.1">
    <property type="nucleotide sequence ID" value="NZ_JBDIME010000039.1"/>
</dbReference>
<gene>
    <name evidence="1" type="ORF">ABC974_26295</name>
</gene>
<organism evidence="1 2">
    <name type="scientific">Sphingomonas oligophenolica</name>
    <dbReference type="NCBI Taxonomy" id="301154"/>
    <lineage>
        <taxon>Bacteria</taxon>
        <taxon>Pseudomonadati</taxon>
        <taxon>Pseudomonadota</taxon>
        <taxon>Alphaproteobacteria</taxon>
        <taxon>Sphingomonadales</taxon>
        <taxon>Sphingomonadaceae</taxon>
        <taxon>Sphingomonas</taxon>
    </lineage>
</organism>
<keyword evidence="2" id="KW-1185">Reference proteome</keyword>
<dbReference type="EMBL" id="JBDIME010000039">
    <property type="protein sequence ID" value="MEN2793163.1"/>
    <property type="molecule type" value="Genomic_DNA"/>
</dbReference>
<comment type="caution">
    <text evidence="1">The sequence shown here is derived from an EMBL/GenBank/DDBJ whole genome shotgun (WGS) entry which is preliminary data.</text>
</comment>
<accession>A0ABU9YBI7</accession>
<name>A0ABU9YBI7_9SPHN</name>
<protein>
    <submittedName>
        <fullName evidence="1">Uncharacterized protein</fullName>
    </submittedName>
</protein>
<sequence length="63" mass="7382">EHHRVCHCLALHRFYPASRQTNRNPMMLQRLISNPTLRELEKNTVCRESKVAVPNRASEGRQT</sequence>
<proteinExistence type="predicted"/>
<dbReference type="Proteomes" id="UP001419910">
    <property type="component" value="Unassembled WGS sequence"/>
</dbReference>
<evidence type="ECO:0000313" key="1">
    <source>
        <dbReference type="EMBL" id="MEN2793163.1"/>
    </source>
</evidence>